<keyword evidence="1 2" id="KW-0597">Phosphoprotein</keyword>
<dbReference type="InterPro" id="IPR050595">
    <property type="entry name" value="Bact_response_regulator"/>
</dbReference>
<reference evidence="4 5" key="1">
    <citation type="submission" date="2022-11" db="EMBL/GenBank/DDBJ databases">
        <title>Minimal conservation of predation-associated metabolite biosynthetic gene clusters underscores biosynthetic potential of Myxococcota including descriptions for ten novel species: Archangium lansinium sp. nov., Myxococcus landrumus sp. nov., Nannocystis bai.</title>
        <authorList>
            <person name="Ahearne A."/>
            <person name="Stevens C."/>
            <person name="Dowd S."/>
        </authorList>
    </citation>
    <scope>NUCLEOTIDE SEQUENCE [LARGE SCALE GENOMIC DNA]</scope>
    <source>
        <strain evidence="4 5">NCELM</strain>
    </source>
</reference>
<dbReference type="SMART" id="SM00448">
    <property type="entry name" value="REC"/>
    <property type="match status" value="1"/>
</dbReference>
<dbReference type="SUPFAM" id="SSF52172">
    <property type="entry name" value="CheY-like"/>
    <property type="match status" value="1"/>
</dbReference>
<proteinExistence type="predicted"/>
<accession>A0ABT5B1I1</accession>
<dbReference type="PANTHER" id="PTHR44591:SF3">
    <property type="entry name" value="RESPONSE REGULATORY DOMAIN-CONTAINING PROTEIN"/>
    <property type="match status" value="1"/>
</dbReference>
<evidence type="ECO:0000313" key="4">
    <source>
        <dbReference type="EMBL" id="MDC0667963.1"/>
    </source>
</evidence>
<dbReference type="PANTHER" id="PTHR44591">
    <property type="entry name" value="STRESS RESPONSE REGULATOR PROTEIN 1"/>
    <property type="match status" value="1"/>
</dbReference>
<dbReference type="RefSeq" id="WP_271996583.1">
    <property type="nucleotide sequence ID" value="NZ_JAQNDN010000003.1"/>
</dbReference>
<evidence type="ECO:0000256" key="2">
    <source>
        <dbReference type="PROSITE-ProRule" id="PRU00169"/>
    </source>
</evidence>
<dbReference type="InterPro" id="IPR011006">
    <property type="entry name" value="CheY-like_superfamily"/>
</dbReference>
<feature type="domain" description="Response regulatory" evidence="3">
    <location>
        <begin position="14"/>
        <end position="128"/>
    </location>
</feature>
<dbReference type="PROSITE" id="PS50110">
    <property type="entry name" value="RESPONSE_REGULATORY"/>
    <property type="match status" value="1"/>
</dbReference>
<dbReference type="Pfam" id="PF00072">
    <property type="entry name" value="Response_reg"/>
    <property type="match status" value="1"/>
</dbReference>
<dbReference type="CDD" id="cd17546">
    <property type="entry name" value="REC_hyHK_CKI1_RcsC-like"/>
    <property type="match status" value="1"/>
</dbReference>
<dbReference type="EMBL" id="JAQNDN010000003">
    <property type="protein sequence ID" value="MDC0667963.1"/>
    <property type="molecule type" value="Genomic_DNA"/>
</dbReference>
<name>A0ABT5B1I1_9BACT</name>
<gene>
    <name evidence="4" type="ORF">POL58_09455</name>
</gene>
<dbReference type="Gene3D" id="3.40.50.2300">
    <property type="match status" value="1"/>
</dbReference>
<keyword evidence="5" id="KW-1185">Reference proteome</keyword>
<evidence type="ECO:0000259" key="3">
    <source>
        <dbReference type="PROSITE" id="PS50110"/>
    </source>
</evidence>
<dbReference type="InterPro" id="IPR001789">
    <property type="entry name" value="Sig_transdc_resp-reg_receiver"/>
</dbReference>
<organism evidence="4 5">
    <name type="scientific">Nannocystis radixulma</name>
    <dbReference type="NCBI Taxonomy" id="2995305"/>
    <lineage>
        <taxon>Bacteria</taxon>
        <taxon>Pseudomonadati</taxon>
        <taxon>Myxococcota</taxon>
        <taxon>Polyangia</taxon>
        <taxon>Nannocystales</taxon>
        <taxon>Nannocystaceae</taxon>
        <taxon>Nannocystis</taxon>
    </lineage>
</organism>
<sequence length="135" mass="14580">MMLAPDLRPSGKKRILVIDDEAAIREVFDEILTSAGYEVSTAESGAVAVERAEREPFDLAITDLRMPGLSGVDTVAALRRIKPGLAVIVVSGNVSDESARRCREAGVTRFMSKPVDIDELLHVVEVALQNRACSS</sequence>
<evidence type="ECO:0000256" key="1">
    <source>
        <dbReference type="ARBA" id="ARBA00022553"/>
    </source>
</evidence>
<evidence type="ECO:0000313" key="5">
    <source>
        <dbReference type="Proteomes" id="UP001217838"/>
    </source>
</evidence>
<feature type="modified residue" description="4-aspartylphosphate" evidence="2">
    <location>
        <position position="63"/>
    </location>
</feature>
<comment type="caution">
    <text evidence="4">The sequence shown here is derived from an EMBL/GenBank/DDBJ whole genome shotgun (WGS) entry which is preliminary data.</text>
</comment>
<protein>
    <submittedName>
        <fullName evidence="4">Response regulator</fullName>
    </submittedName>
</protein>
<dbReference type="Proteomes" id="UP001217838">
    <property type="component" value="Unassembled WGS sequence"/>
</dbReference>